<dbReference type="PROSITE" id="PS00723">
    <property type="entry name" value="POLYPRENYL_SYNTHASE_1"/>
    <property type="match status" value="1"/>
</dbReference>
<reference evidence="7 8" key="1">
    <citation type="submission" date="2018-06" db="EMBL/GenBank/DDBJ databases">
        <authorList>
            <consortium name="Pathogen Informatics"/>
            <person name="Doyle S."/>
        </authorList>
    </citation>
    <scope>NUCLEOTIDE SEQUENCE [LARGE SCALE GENOMIC DNA]</scope>
    <source>
        <strain evidence="7 8">NCTC11370</strain>
    </source>
</reference>
<dbReference type="STRING" id="1094715.GCA_000236165_02416"/>
<dbReference type="InterPro" id="IPR033749">
    <property type="entry name" value="Polyprenyl_synt_CS"/>
</dbReference>
<dbReference type="Gene3D" id="1.10.600.10">
    <property type="entry name" value="Farnesyl Diphosphate Synthase"/>
    <property type="match status" value="1"/>
</dbReference>
<dbReference type="AlphaFoldDB" id="A0A377GD89"/>
<dbReference type="Proteomes" id="UP000254554">
    <property type="component" value="Unassembled WGS sequence"/>
</dbReference>
<evidence type="ECO:0000313" key="7">
    <source>
        <dbReference type="EMBL" id="STO22480.1"/>
    </source>
</evidence>
<name>A0A377GD89_9GAMM</name>
<keyword evidence="8" id="KW-1185">Reference proteome</keyword>
<protein>
    <submittedName>
        <fullName evidence="7">Octaprenyl-diphosphate synthase</fullName>
        <ecNumber evidence="7">2.5.1.90</ecNumber>
    </submittedName>
</protein>
<dbReference type="SFLD" id="SFLDS00005">
    <property type="entry name" value="Isoprenoid_Synthase_Type_I"/>
    <property type="match status" value="1"/>
</dbReference>
<dbReference type="EC" id="2.5.1.90" evidence="7"/>
<dbReference type="PANTHER" id="PTHR12001:SF69">
    <property type="entry name" value="ALL TRANS-POLYPRENYL-DIPHOSPHATE SYNTHASE PDSS1"/>
    <property type="match status" value="1"/>
</dbReference>
<dbReference type="SUPFAM" id="SSF48576">
    <property type="entry name" value="Terpenoid synthases"/>
    <property type="match status" value="1"/>
</dbReference>
<dbReference type="GO" id="GO:0008299">
    <property type="term" value="P:isoprenoid biosynthetic process"/>
    <property type="evidence" value="ECO:0007669"/>
    <property type="project" value="InterPro"/>
</dbReference>
<evidence type="ECO:0000256" key="3">
    <source>
        <dbReference type="ARBA" id="ARBA00022679"/>
    </source>
</evidence>
<comment type="cofactor">
    <cofactor evidence="1">
        <name>Mg(2+)</name>
        <dbReference type="ChEBI" id="CHEBI:18420"/>
    </cofactor>
</comment>
<proteinExistence type="inferred from homology"/>
<dbReference type="Pfam" id="PF00348">
    <property type="entry name" value="polyprenyl_synt"/>
    <property type="match status" value="1"/>
</dbReference>
<dbReference type="InterPro" id="IPR000092">
    <property type="entry name" value="Polyprenyl_synt"/>
</dbReference>
<dbReference type="RefSeq" id="WP_010654588.1">
    <property type="nucleotide sequence ID" value="NZ_JAPHOO010000001.1"/>
</dbReference>
<keyword evidence="3 6" id="KW-0808">Transferase</keyword>
<dbReference type="GeneID" id="93293332"/>
<gene>
    <name evidence="7" type="primary">ispB</name>
    <name evidence="7" type="ORF">NCTC11370_02571</name>
</gene>
<dbReference type="GO" id="GO:0106350">
    <property type="term" value="F:all-trans-octaprenyl-diphosphate synthase activity"/>
    <property type="evidence" value="ECO:0007669"/>
    <property type="project" value="UniProtKB-EC"/>
</dbReference>
<keyword evidence="5" id="KW-0460">Magnesium</keyword>
<evidence type="ECO:0000256" key="1">
    <source>
        <dbReference type="ARBA" id="ARBA00001946"/>
    </source>
</evidence>
<dbReference type="CDD" id="cd00685">
    <property type="entry name" value="Trans_IPPS_HT"/>
    <property type="match status" value="1"/>
</dbReference>
<keyword evidence="4" id="KW-0479">Metal-binding</keyword>
<dbReference type="GO" id="GO:0046872">
    <property type="term" value="F:metal ion binding"/>
    <property type="evidence" value="ECO:0007669"/>
    <property type="project" value="UniProtKB-KW"/>
</dbReference>
<dbReference type="OrthoDB" id="9805316at2"/>
<accession>A0A377GD89</accession>
<evidence type="ECO:0000256" key="4">
    <source>
        <dbReference type="ARBA" id="ARBA00022723"/>
    </source>
</evidence>
<dbReference type="InterPro" id="IPR008949">
    <property type="entry name" value="Isoprenoid_synthase_dom_sf"/>
</dbReference>
<sequence length="322" mass="35327">MSIDSIRALVSDDFHAVNTLIVNKIESQIGLIDDMSHHIIESGGKRLRPLLVLLASNACGYQGKEHITLAAMVEFFHTATLLHDDVIDESTLRRGRQTANDIWGSKASILVGDYLFTQSIELIVDSGNPAVLKLFAKTALEISCGEVKQLSNRHNPTLSFEEYFDVIRAKTALLFAAAACIGPIISNASKEMQDCLYAYGLHLGNAFQLIDDALDYCSDAKTIGKNIGDDLADGKATLPLIHALQHGTELQRQQIIESLKKGTLDFLPEILIALEETKAIEYTKNIAAQEVDKALSSLVILPASKYKEALINLAQFALQRSY</sequence>
<evidence type="ECO:0000256" key="5">
    <source>
        <dbReference type="ARBA" id="ARBA00022842"/>
    </source>
</evidence>
<organism evidence="7 8">
    <name type="scientific">Fluoribacter dumoffii</name>
    <dbReference type="NCBI Taxonomy" id="463"/>
    <lineage>
        <taxon>Bacteria</taxon>
        <taxon>Pseudomonadati</taxon>
        <taxon>Pseudomonadota</taxon>
        <taxon>Gammaproteobacteria</taxon>
        <taxon>Legionellales</taxon>
        <taxon>Legionellaceae</taxon>
        <taxon>Fluoribacter</taxon>
    </lineage>
</organism>
<comment type="similarity">
    <text evidence="2 6">Belongs to the FPP/GGPP synthase family.</text>
</comment>
<evidence type="ECO:0000256" key="2">
    <source>
        <dbReference type="ARBA" id="ARBA00006706"/>
    </source>
</evidence>
<evidence type="ECO:0000256" key="6">
    <source>
        <dbReference type="RuleBase" id="RU004466"/>
    </source>
</evidence>
<evidence type="ECO:0000313" key="8">
    <source>
        <dbReference type="Proteomes" id="UP000254554"/>
    </source>
</evidence>
<dbReference type="PANTHER" id="PTHR12001">
    <property type="entry name" value="GERANYLGERANYL PYROPHOSPHATE SYNTHASE"/>
    <property type="match status" value="1"/>
</dbReference>
<dbReference type="EMBL" id="UGGT01000001">
    <property type="protein sequence ID" value="STO22480.1"/>
    <property type="molecule type" value="Genomic_DNA"/>
</dbReference>